<evidence type="ECO:0000256" key="1">
    <source>
        <dbReference type="SAM" id="MobiDB-lite"/>
    </source>
</evidence>
<dbReference type="Proteomes" id="UP000601435">
    <property type="component" value="Unassembled WGS sequence"/>
</dbReference>
<keyword evidence="3" id="KW-1185">Reference proteome</keyword>
<sequence length="323" mass="35617">VIRQPKRESEKGQWWVTTRQASWRTAPSEVGYRIDLFPPGWHVQEAPWPQEPVEGWLPVVPRGFVKASELAPAEDFLMMHASALQCGGRIVVVGLFLASRVVFESHELPEANVLGGVKEVPWKASPSLPGPAVCCKRAGGIASSARGLREANIQLRERELKKRQDLDSLSRARDLTAKELTTVQAELSSSKQDLEYAHEELRVLQKKLELCREAVVTAVKSIDAVYEEVPDEDGKDANLRDEAKQKAANAMDADKAISELLAVVGNPATILPEVVEEKYKTCGENADCGASPAIEKLLEMKVRCSPTKQPGDQRAPLRDLNRA</sequence>
<dbReference type="EMBL" id="CAJNJA010042141">
    <property type="protein sequence ID" value="CAE7781024.1"/>
    <property type="molecule type" value="Genomic_DNA"/>
</dbReference>
<protein>
    <submittedName>
        <fullName evidence="2">Uncharacterized protein</fullName>
    </submittedName>
</protein>
<evidence type="ECO:0000313" key="3">
    <source>
        <dbReference type="Proteomes" id="UP000601435"/>
    </source>
</evidence>
<proteinExistence type="predicted"/>
<feature type="non-terminal residue" evidence="2">
    <location>
        <position position="323"/>
    </location>
</feature>
<feature type="region of interest" description="Disordered" evidence="1">
    <location>
        <begin position="304"/>
        <end position="323"/>
    </location>
</feature>
<gene>
    <name evidence="2" type="ORF">SNEC2469_LOCUS22885</name>
</gene>
<dbReference type="AlphaFoldDB" id="A0A812YHY3"/>
<name>A0A812YHY3_9DINO</name>
<evidence type="ECO:0000313" key="2">
    <source>
        <dbReference type="EMBL" id="CAE7781024.1"/>
    </source>
</evidence>
<reference evidence="2" key="1">
    <citation type="submission" date="2021-02" db="EMBL/GenBank/DDBJ databases">
        <authorList>
            <person name="Dougan E. K."/>
            <person name="Rhodes N."/>
            <person name="Thang M."/>
            <person name="Chan C."/>
        </authorList>
    </citation>
    <scope>NUCLEOTIDE SEQUENCE</scope>
</reference>
<accession>A0A812YHY3</accession>
<organism evidence="2 3">
    <name type="scientific">Symbiodinium necroappetens</name>
    <dbReference type="NCBI Taxonomy" id="1628268"/>
    <lineage>
        <taxon>Eukaryota</taxon>
        <taxon>Sar</taxon>
        <taxon>Alveolata</taxon>
        <taxon>Dinophyceae</taxon>
        <taxon>Suessiales</taxon>
        <taxon>Symbiodiniaceae</taxon>
        <taxon>Symbiodinium</taxon>
    </lineage>
</organism>
<dbReference type="OrthoDB" id="442329at2759"/>
<comment type="caution">
    <text evidence="2">The sequence shown here is derived from an EMBL/GenBank/DDBJ whole genome shotgun (WGS) entry which is preliminary data.</text>
</comment>